<protein>
    <recommendedName>
        <fullName evidence="1">Reverse transcriptase domain-containing protein</fullName>
    </recommendedName>
</protein>
<feature type="domain" description="Reverse transcriptase" evidence="1">
    <location>
        <begin position="345"/>
        <end position="601"/>
    </location>
</feature>
<dbReference type="InterPro" id="IPR043502">
    <property type="entry name" value="DNA/RNA_pol_sf"/>
</dbReference>
<evidence type="ECO:0000259" key="1">
    <source>
        <dbReference type="PROSITE" id="PS50878"/>
    </source>
</evidence>
<sequence>MGDLNCIMNQEEKMGGSKVSINDTRWLEEFLLASGEVDLRFKGGQFTWQNKRFNGGLIRERLDRCIGSFDWTSEFPQAGVLNFPITISDHAPILLDTAMFKNKGYIPFRFYEAWSNEASCREEICKVWKKENQENTRSLMRNFDSIRKALQRWKKEKVGDLDQLICSLERRLQWIQQQQQITADLSLEEYQLQAKLEDTWRMKESIWRQKSREYWLKLGDRSTRFFHAAASIRRRRNQVWSLQDKDGVMKENINEVSGIITDYFKNLFTSDQPDISMELEDLFDRKVGEEENQSLTGIPSIEEIRDTVFSIHPLKSPGPDGLPRSFFRKYWDAVGSNVCNAVNNPRRMEEFRPISLCNFPYKIITKILVNRMRPYMEDLISPFQSAFILGRWIAESSILTQELVQTIQRKRGMGGLMAIKLDMHKSYDRMEWTFIRKVLRANGFDEKSCGLIMSCVTGITYSAILNGTPLKKFQPQRGLRQGDPLSPFIFLLCQEVLSKIIQKHERENKTHGIQIARAAIPISHLMFADDTILFARANKEEAKNLMDCISNYEKWSGQVCSKAKSSVLFSNNLSVERRNGILHVLNINQTQGEERHLGNPFVFKRRKKENYMKLRESMLQRLEGWKMRLLSYAGRLTLIKTVASAMPIYSMSTNKIPISTCRDLDAMIRSYWWQGSVGKGRYLALKSWDSICQPQESGGLGIRRFEDSNRALIAKLVWSIVQGTRKPWIDCLLSKYCKHESFWTVKKKNTDSSLWKCILDTRNIILKGSLALPAGGEAIDIWNQPWIPWLEFEEFKNLMGSFRPRRYTARTLADLSTGHAWNKEVVLQFFGKDLGDRILEIPRLPYPNKDKIIWKQKQNGQFSVRVPTSLIRSTGLRRDCSFVKILWFSGVIPLRIEKIPGDTIQSFVQNLVRSLSDVGIGRKEILTYLGCIIDHLWIYRNRLCREGKKDQVQQVQSRIRNSYDCYLNFRNDSADAEADQRHFLPLQREGSRCNSQEVPWIICTDASWYKGEAGLAAVMINKDTDQWATKTAYS</sequence>
<dbReference type="PANTHER" id="PTHR33116:SF86">
    <property type="entry name" value="REVERSE TRANSCRIPTASE DOMAIN-CONTAINING PROTEIN"/>
    <property type="match status" value="1"/>
</dbReference>
<accession>A0A803QQJ3</accession>
<organism evidence="2 3">
    <name type="scientific">Cannabis sativa</name>
    <name type="common">Hemp</name>
    <name type="synonym">Marijuana</name>
    <dbReference type="NCBI Taxonomy" id="3483"/>
    <lineage>
        <taxon>Eukaryota</taxon>
        <taxon>Viridiplantae</taxon>
        <taxon>Streptophyta</taxon>
        <taxon>Embryophyta</taxon>
        <taxon>Tracheophyta</taxon>
        <taxon>Spermatophyta</taxon>
        <taxon>Magnoliopsida</taxon>
        <taxon>eudicotyledons</taxon>
        <taxon>Gunneridae</taxon>
        <taxon>Pentapetalae</taxon>
        <taxon>rosids</taxon>
        <taxon>fabids</taxon>
        <taxon>Rosales</taxon>
        <taxon>Cannabaceae</taxon>
        <taxon>Cannabis</taxon>
    </lineage>
</organism>
<dbReference type="InterPro" id="IPR000477">
    <property type="entry name" value="RT_dom"/>
</dbReference>
<dbReference type="EMBL" id="UZAU01000813">
    <property type="status" value="NOT_ANNOTATED_CDS"/>
    <property type="molecule type" value="Genomic_DNA"/>
</dbReference>
<dbReference type="PANTHER" id="PTHR33116">
    <property type="entry name" value="REVERSE TRANSCRIPTASE ZINC-BINDING DOMAIN-CONTAINING PROTEIN-RELATED-RELATED"/>
    <property type="match status" value="1"/>
</dbReference>
<dbReference type="InterPro" id="IPR036691">
    <property type="entry name" value="Endo/exonu/phosph_ase_sf"/>
</dbReference>
<dbReference type="Pfam" id="PF00078">
    <property type="entry name" value="RVT_1"/>
    <property type="match status" value="1"/>
</dbReference>
<dbReference type="CDD" id="cd01650">
    <property type="entry name" value="RT_nLTR_like"/>
    <property type="match status" value="1"/>
</dbReference>
<dbReference type="AlphaFoldDB" id="A0A803QQJ3"/>
<reference evidence="2" key="1">
    <citation type="submission" date="2021-03" db="UniProtKB">
        <authorList>
            <consortium name="EnsemblPlants"/>
        </authorList>
    </citation>
    <scope>IDENTIFICATION</scope>
</reference>
<dbReference type="Proteomes" id="UP000596661">
    <property type="component" value="Unassembled WGS sequence"/>
</dbReference>
<name>A0A803QQJ3_CANSA</name>
<dbReference type="PROSITE" id="PS50878">
    <property type="entry name" value="RT_POL"/>
    <property type="match status" value="1"/>
</dbReference>
<dbReference type="Gramene" id="evm.model.10.831">
    <property type="protein sequence ID" value="cds.evm.model.10.831"/>
    <property type="gene ID" value="evm.TU.10.831"/>
</dbReference>
<evidence type="ECO:0000313" key="2">
    <source>
        <dbReference type="EnsemblPlants" id="cds.evm.model.10.831"/>
    </source>
</evidence>
<proteinExistence type="predicted"/>
<evidence type="ECO:0000313" key="3">
    <source>
        <dbReference type="Proteomes" id="UP000596661"/>
    </source>
</evidence>
<dbReference type="SUPFAM" id="SSF56219">
    <property type="entry name" value="DNase I-like"/>
    <property type="match status" value="1"/>
</dbReference>
<dbReference type="EnsemblPlants" id="evm.model.10.831">
    <property type="protein sequence ID" value="cds.evm.model.10.831"/>
    <property type="gene ID" value="evm.TU.10.831"/>
</dbReference>
<keyword evidence="3" id="KW-1185">Reference proteome</keyword>
<dbReference type="Gene3D" id="3.60.10.10">
    <property type="entry name" value="Endonuclease/exonuclease/phosphatase"/>
    <property type="match status" value="1"/>
</dbReference>
<dbReference type="SUPFAM" id="SSF56672">
    <property type="entry name" value="DNA/RNA polymerases"/>
    <property type="match status" value="1"/>
</dbReference>
<dbReference type="OMA" id="SINDTRW"/>